<keyword evidence="5 8" id="KW-0460">Magnesium</keyword>
<dbReference type="Pfam" id="PF01867">
    <property type="entry name" value="Cas_Cas1"/>
    <property type="match status" value="1"/>
</dbReference>
<evidence type="ECO:0000313" key="9">
    <source>
        <dbReference type="EMBL" id="RFD80066.1"/>
    </source>
</evidence>
<feature type="binding site" evidence="8">
    <location>
        <position position="147"/>
    </location>
    <ligand>
        <name>Mn(2+)</name>
        <dbReference type="ChEBI" id="CHEBI:29035"/>
    </ligand>
</feature>
<keyword evidence="6 8" id="KW-0051">Antiviral defense</keyword>
<dbReference type="GO" id="GO:0043571">
    <property type="term" value="P:maintenance of CRISPR repeat elements"/>
    <property type="evidence" value="ECO:0007669"/>
    <property type="project" value="UniProtKB-UniRule"/>
</dbReference>
<protein>
    <recommendedName>
        <fullName evidence="8">CRISPR-associated endonuclease Cas1</fullName>
        <ecNumber evidence="8">3.1.-.-</ecNumber>
    </recommendedName>
</protein>
<dbReference type="GO" id="GO:0003677">
    <property type="term" value="F:DNA binding"/>
    <property type="evidence" value="ECO:0007669"/>
    <property type="project" value="UniProtKB-KW"/>
</dbReference>
<dbReference type="RefSeq" id="WP_116711659.1">
    <property type="nucleotide sequence ID" value="NZ_LRTV01000001.1"/>
</dbReference>
<dbReference type="GO" id="GO:0051607">
    <property type="term" value="P:defense response to virus"/>
    <property type="evidence" value="ECO:0007669"/>
    <property type="project" value="UniProtKB-UniRule"/>
</dbReference>
<dbReference type="HAMAP" id="MF_01470">
    <property type="entry name" value="Cas1"/>
    <property type="match status" value="1"/>
</dbReference>
<comment type="caution">
    <text evidence="9">The sequence shown here is derived from an EMBL/GenBank/DDBJ whole genome shotgun (WGS) entry which is preliminary data.</text>
</comment>
<evidence type="ECO:0000256" key="4">
    <source>
        <dbReference type="ARBA" id="ARBA00022801"/>
    </source>
</evidence>
<evidence type="ECO:0000256" key="5">
    <source>
        <dbReference type="ARBA" id="ARBA00022842"/>
    </source>
</evidence>
<sequence>MKEKCGAKKAELQELPRIGDRVSFIYVEHAKVNRLDSAVTVFDALGTVRIPAAMIGVLFLGPGTEITHRAMELLGNVGASVVWVGEHGVRNYAHGRALSRSSRFLEKQAKLVTNTRFRLCVARKMYQMRFPNEDVSAYTMQQLRGREGARVRTVYRKMSAKYDVPWEGREYDIDNFEDGTIVNQALSVGNVCLYGLVHSIISALGLAPGLGFVHTGHDLSLVYDVADLYKAELTIPAAFEIASLCENDDNIERLMRLKMRDCFASSNIMARIVRDIQNLLEVPVDEQITVDVIHLWDDKERLVASGVNYSEVH</sequence>
<evidence type="ECO:0000313" key="10">
    <source>
        <dbReference type="Proteomes" id="UP000259221"/>
    </source>
</evidence>
<keyword evidence="8" id="KW-0464">Manganese</keyword>
<comment type="function">
    <text evidence="8">CRISPR (clustered regularly interspaced short palindromic repeat), is an adaptive immune system that provides protection against mobile genetic elements (viruses, transposable elements and conjugative plasmids). CRISPR clusters contain spacers, sequences complementary to antecedent mobile elements, and target invading nucleic acids. CRISPR clusters are transcribed and processed into CRISPR RNA (crRNA). Acts as a dsDNA endonuclease. Involved in the integration of spacer DNA into the CRISPR cassette.</text>
</comment>
<dbReference type="CDD" id="cd09719">
    <property type="entry name" value="Cas1_I-E"/>
    <property type="match status" value="1"/>
</dbReference>
<keyword evidence="2 8" id="KW-0479">Metal-binding</keyword>
<comment type="subunit">
    <text evidence="8">Homodimer, forms a heterotetramer with a Cas2 homodimer.</text>
</comment>
<dbReference type="Proteomes" id="UP000259221">
    <property type="component" value="Unassembled WGS sequence"/>
</dbReference>
<evidence type="ECO:0000256" key="8">
    <source>
        <dbReference type="HAMAP-Rule" id="MF_01470"/>
    </source>
</evidence>
<keyword evidence="4 8" id="KW-0378">Hydrolase</keyword>
<dbReference type="NCBIfam" id="TIGR03638">
    <property type="entry name" value="cas1_ECOLI"/>
    <property type="match status" value="1"/>
</dbReference>
<feature type="binding site" evidence="8">
    <location>
        <position position="227"/>
    </location>
    <ligand>
        <name>Mn(2+)</name>
        <dbReference type="ChEBI" id="CHEBI:29035"/>
    </ligand>
</feature>
<organism evidence="9 10">
    <name type="scientific">Gardnerella vaginalis</name>
    <dbReference type="NCBI Taxonomy" id="2702"/>
    <lineage>
        <taxon>Bacteria</taxon>
        <taxon>Bacillati</taxon>
        <taxon>Actinomycetota</taxon>
        <taxon>Actinomycetes</taxon>
        <taxon>Bifidobacteriales</taxon>
        <taxon>Bifidobacteriaceae</taxon>
        <taxon>Gardnerella</taxon>
    </lineage>
</organism>
<dbReference type="Gene3D" id="1.20.120.920">
    <property type="entry name" value="CRISPR-associated endonuclease Cas1, C-terminal domain"/>
    <property type="match status" value="1"/>
</dbReference>
<dbReference type="GO" id="GO:0046872">
    <property type="term" value="F:metal ion binding"/>
    <property type="evidence" value="ECO:0007669"/>
    <property type="project" value="UniProtKB-UniRule"/>
</dbReference>
<name>A0A3E1J126_GARVA</name>
<dbReference type="InterPro" id="IPR050646">
    <property type="entry name" value="Cas1"/>
</dbReference>
<dbReference type="InterPro" id="IPR002729">
    <property type="entry name" value="CRISPR-assoc_Cas1"/>
</dbReference>
<dbReference type="Gene3D" id="3.100.10.20">
    <property type="entry name" value="CRISPR-associated endonuclease Cas1, N-terminal domain"/>
    <property type="match status" value="1"/>
</dbReference>
<feature type="binding site" evidence="8">
    <location>
        <position position="214"/>
    </location>
    <ligand>
        <name>Mn(2+)</name>
        <dbReference type="ChEBI" id="CHEBI:29035"/>
    </ligand>
</feature>
<dbReference type="NCBIfam" id="TIGR00287">
    <property type="entry name" value="cas1"/>
    <property type="match status" value="1"/>
</dbReference>
<evidence type="ECO:0000256" key="2">
    <source>
        <dbReference type="ARBA" id="ARBA00022723"/>
    </source>
</evidence>
<accession>A0A3E1J126</accession>
<dbReference type="InterPro" id="IPR019851">
    <property type="entry name" value="CRISPR-assoc_Cas1_ECOLI"/>
</dbReference>
<dbReference type="AlphaFoldDB" id="A0A3E1J126"/>
<dbReference type="EMBL" id="LRTV01000001">
    <property type="protein sequence ID" value="RFD80066.1"/>
    <property type="molecule type" value="Genomic_DNA"/>
</dbReference>
<keyword evidence="1 8" id="KW-0540">Nuclease</keyword>
<evidence type="ECO:0000256" key="3">
    <source>
        <dbReference type="ARBA" id="ARBA00022759"/>
    </source>
</evidence>
<dbReference type="OrthoDB" id="9777847at2"/>
<gene>
    <name evidence="8" type="primary">cas1</name>
    <name evidence="9" type="ORF">AXE77_00655</name>
</gene>
<comment type="cofactor">
    <cofactor evidence="8">
        <name>Mg(2+)</name>
        <dbReference type="ChEBI" id="CHEBI:18420"/>
    </cofactor>
    <cofactor evidence="8">
        <name>Mn(2+)</name>
        <dbReference type="ChEBI" id="CHEBI:29035"/>
    </cofactor>
</comment>
<evidence type="ECO:0000256" key="7">
    <source>
        <dbReference type="ARBA" id="ARBA00023125"/>
    </source>
</evidence>
<dbReference type="GO" id="GO:0016787">
    <property type="term" value="F:hydrolase activity"/>
    <property type="evidence" value="ECO:0007669"/>
    <property type="project" value="UniProtKB-KW"/>
</dbReference>
<dbReference type="EC" id="3.1.-.-" evidence="8"/>
<dbReference type="InterPro" id="IPR042211">
    <property type="entry name" value="CRISPR-assoc_Cas1_N"/>
</dbReference>
<dbReference type="InterPro" id="IPR042206">
    <property type="entry name" value="CRISPR-assoc_Cas1_C"/>
</dbReference>
<dbReference type="InterPro" id="IPR033641">
    <property type="entry name" value="Cas1_I-E"/>
</dbReference>
<keyword evidence="7 8" id="KW-0238">DNA-binding</keyword>
<comment type="similarity">
    <text evidence="8">Belongs to the CRISPR-associated endonuclease Cas1 family.</text>
</comment>
<keyword evidence="3 8" id="KW-0255">Endonuclease</keyword>
<dbReference type="PANTHER" id="PTHR34353">
    <property type="entry name" value="CRISPR-ASSOCIATED ENDONUCLEASE CAS1 1"/>
    <property type="match status" value="1"/>
</dbReference>
<reference evidence="9 10" key="1">
    <citation type="submission" date="2016-02" db="EMBL/GenBank/DDBJ databases">
        <authorList>
            <person name="Alioto T."/>
            <person name="Alioto T."/>
        </authorList>
    </citation>
    <scope>NUCLEOTIDE SEQUENCE [LARGE SCALE GENOMIC DNA]</scope>
    <source>
        <strain evidence="9 10">NR010</strain>
    </source>
</reference>
<evidence type="ECO:0000256" key="6">
    <source>
        <dbReference type="ARBA" id="ARBA00023118"/>
    </source>
</evidence>
<proteinExistence type="inferred from homology"/>
<dbReference type="PANTHER" id="PTHR34353:SF3">
    <property type="entry name" value="CRISPR-ASSOCIATED ENDONUCLEASE CAS1"/>
    <property type="match status" value="1"/>
</dbReference>
<dbReference type="GO" id="GO:0004520">
    <property type="term" value="F:DNA endonuclease activity"/>
    <property type="evidence" value="ECO:0007669"/>
    <property type="project" value="InterPro"/>
</dbReference>
<evidence type="ECO:0000256" key="1">
    <source>
        <dbReference type="ARBA" id="ARBA00022722"/>
    </source>
</evidence>